<evidence type="ECO:0000259" key="1">
    <source>
        <dbReference type="Pfam" id="PF03732"/>
    </source>
</evidence>
<reference evidence="3" key="2">
    <citation type="submission" date="2025-08" db="UniProtKB">
        <authorList>
            <consortium name="RefSeq"/>
        </authorList>
    </citation>
    <scope>IDENTIFICATION</scope>
    <source>
        <tissue evidence="3">Leaf</tissue>
    </source>
</reference>
<dbReference type="InterPro" id="IPR005162">
    <property type="entry name" value="Retrotrans_gag_dom"/>
</dbReference>
<dbReference type="Proteomes" id="UP000087766">
    <property type="component" value="Chromosome 8"/>
</dbReference>
<evidence type="ECO:0000313" key="2">
    <source>
        <dbReference type="Proteomes" id="UP000087766"/>
    </source>
</evidence>
<name>A0A3Q0F9W8_VIGRR</name>
<dbReference type="Pfam" id="PF03732">
    <property type="entry name" value="Retrotrans_gag"/>
    <property type="match status" value="1"/>
</dbReference>
<dbReference type="AlphaFoldDB" id="A0A3Q0F9W8"/>
<evidence type="ECO:0000313" key="3">
    <source>
        <dbReference type="RefSeq" id="XP_022640865.1"/>
    </source>
</evidence>
<dbReference type="KEGG" id="vra:106771520"/>
<reference evidence="2" key="1">
    <citation type="journal article" date="2014" name="Nat. Commun.">
        <title>Genome sequence of mungbean and insights into evolution within Vigna species.</title>
        <authorList>
            <person name="Kang Y.J."/>
            <person name="Kim S.K."/>
            <person name="Kim M.Y."/>
            <person name="Lestari P."/>
            <person name="Kim K.H."/>
            <person name="Ha B.K."/>
            <person name="Jun T.H."/>
            <person name="Hwang W.J."/>
            <person name="Lee T."/>
            <person name="Lee J."/>
            <person name="Shim S."/>
            <person name="Yoon M.Y."/>
            <person name="Jang Y.E."/>
            <person name="Han K.S."/>
            <person name="Taeprayoon P."/>
            <person name="Yoon N."/>
            <person name="Somta P."/>
            <person name="Tanya P."/>
            <person name="Kim K.S."/>
            <person name="Gwag J.G."/>
            <person name="Moon J.K."/>
            <person name="Lee Y.H."/>
            <person name="Park B.S."/>
            <person name="Bombarely A."/>
            <person name="Doyle J.J."/>
            <person name="Jackson S.A."/>
            <person name="Schafleitner R."/>
            <person name="Srinives P."/>
            <person name="Varshney R.K."/>
            <person name="Lee S.H."/>
        </authorList>
    </citation>
    <scope>NUCLEOTIDE SEQUENCE [LARGE SCALE GENOMIC DNA]</scope>
    <source>
        <strain evidence="2">cv. VC1973A</strain>
    </source>
</reference>
<feature type="domain" description="Retrotransposon gag" evidence="1">
    <location>
        <begin position="2"/>
        <end position="86"/>
    </location>
</feature>
<organism evidence="2 3">
    <name type="scientific">Vigna radiata var. radiata</name>
    <name type="common">Mung bean</name>
    <name type="synonym">Phaseolus aureus</name>
    <dbReference type="NCBI Taxonomy" id="3916"/>
    <lineage>
        <taxon>Eukaryota</taxon>
        <taxon>Viridiplantae</taxon>
        <taxon>Streptophyta</taxon>
        <taxon>Embryophyta</taxon>
        <taxon>Tracheophyta</taxon>
        <taxon>Spermatophyta</taxon>
        <taxon>Magnoliopsida</taxon>
        <taxon>eudicotyledons</taxon>
        <taxon>Gunneridae</taxon>
        <taxon>Pentapetalae</taxon>
        <taxon>rosids</taxon>
        <taxon>fabids</taxon>
        <taxon>Fabales</taxon>
        <taxon>Fabaceae</taxon>
        <taxon>Papilionoideae</taxon>
        <taxon>50 kb inversion clade</taxon>
        <taxon>NPAAA clade</taxon>
        <taxon>indigoferoid/millettioid clade</taxon>
        <taxon>Phaseoleae</taxon>
        <taxon>Vigna</taxon>
    </lineage>
</organism>
<dbReference type="OrthoDB" id="1305902at2759"/>
<protein>
    <submittedName>
        <fullName evidence="3">Uncharacterized protein LOC106771520</fullName>
    </submittedName>
</protein>
<sequence length="271" mass="30756">MSLQGAARDWFIYQQYHLDSWQEMQQRFLNKYFPVAKGVNLRREITAIAQSQEEGLAKYWERFKVICTACPNHQISEPRLLFYFYEDLIYKDKVLVDAAAGGSLLDKTPTEVRKLLCKLAGNDPNDATVNQENSLSTCGDAISEFVYTVDTLVADTNFKGNAETKEVLVEAGDGLNETQGPSNVQNQPELNGELGLLQWRAEKNEFSAILENLHRGAKHKKPKTISSFLSFLLNSSYRSFIVTSIVIGSVDNNMIENMMFYIKIKKIDFDV</sequence>
<dbReference type="GeneID" id="106771520"/>
<keyword evidence="2" id="KW-1185">Reference proteome</keyword>
<dbReference type="PANTHER" id="PTHR33223:SF6">
    <property type="entry name" value="CCHC-TYPE DOMAIN-CONTAINING PROTEIN"/>
    <property type="match status" value="1"/>
</dbReference>
<dbReference type="PANTHER" id="PTHR33223">
    <property type="entry name" value="CCHC-TYPE DOMAIN-CONTAINING PROTEIN"/>
    <property type="match status" value="1"/>
</dbReference>
<proteinExistence type="predicted"/>
<accession>A0A3Q0F9W8</accession>
<gene>
    <name evidence="3" type="primary">LOC106771520</name>
</gene>
<dbReference type="RefSeq" id="XP_022640865.1">
    <property type="nucleotide sequence ID" value="XM_022785144.1"/>
</dbReference>